<proteinExistence type="predicted"/>
<dbReference type="RefSeq" id="WP_007095397.1">
    <property type="nucleotide sequence ID" value="NZ_CP142125.1"/>
</dbReference>
<dbReference type="STRING" id="391587.KAOT1_14242"/>
<gene>
    <name evidence="2" type="ORF">KAOT1_14242</name>
</gene>
<dbReference type="HOGENOM" id="CLU_2935543_0_0_10"/>
<dbReference type="PROSITE" id="PS51257">
    <property type="entry name" value="PROKAR_LIPOPROTEIN"/>
    <property type="match status" value="1"/>
</dbReference>
<protein>
    <submittedName>
        <fullName evidence="2">Uncharacterized protein</fullName>
    </submittedName>
</protein>
<evidence type="ECO:0000256" key="1">
    <source>
        <dbReference type="SAM" id="MobiDB-lite"/>
    </source>
</evidence>
<keyword evidence="3" id="KW-1185">Reference proteome</keyword>
<feature type="compositionally biased region" description="Acidic residues" evidence="1">
    <location>
        <begin position="38"/>
        <end position="54"/>
    </location>
</feature>
<accession>A9DKR5</accession>
<sequence>MKKFSLIILTVFLNGAIFSCTPTSIAEEEIQYEQQATEGEDDEMGEGEGEEPEDQESKGN</sequence>
<evidence type="ECO:0000313" key="2">
    <source>
        <dbReference type="EMBL" id="EDP98384.1"/>
    </source>
</evidence>
<organism evidence="2 3">
    <name type="scientific">Kordia algicida OT-1</name>
    <dbReference type="NCBI Taxonomy" id="391587"/>
    <lineage>
        <taxon>Bacteria</taxon>
        <taxon>Pseudomonadati</taxon>
        <taxon>Bacteroidota</taxon>
        <taxon>Flavobacteriia</taxon>
        <taxon>Flavobacteriales</taxon>
        <taxon>Flavobacteriaceae</taxon>
        <taxon>Kordia</taxon>
    </lineage>
</organism>
<reference evidence="2 3" key="1">
    <citation type="journal article" date="2011" name="J. Bacteriol.">
        <title>Genome sequence of the algicidal bacterium Kordia algicida OT-1.</title>
        <authorList>
            <person name="Lee H.S."/>
            <person name="Kang S.G."/>
            <person name="Kwon K.K."/>
            <person name="Lee J.H."/>
            <person name="Kim S.J."/>
        </authorList>
    </citation>
    <scope>NUCLEOTIDE SEQUENCE [LARGE SCALE GENOMIC DNA]</scope>
    <source>
        <strain evidence="2 3">OT-1</strain>
    </source>
</reference>
<comment type="caution">
    <text evidence="2">The sequence shown here is derived from an EMBL/GenBank/DDBJ whole genome shotgun (WGS) entry which is preliminary data.</text>
</comment>
<name>A9DKR5_9FLAO</name>
<dbReference type="AlphaFoldDB" id="A9DKR5"/>
<evidence type="ECO:0000313" key="3">
    <source>
        <dbReference type="Proteomes" id="UP000002945"/>
    </source>
</evidence>
<dbReference type="Proteomes" id="UP000002945">
    <property type="component" value="Unassembled WGS sequence"/>
</dbReference>
<dbReference type="EMBL" id="ABIB01000001">
    <property type="protein sequence ID" value="EDP98384.1"/>
    <property type="molecule type" value="Genomic_DNA"/>
</dbReference>
<feature type="region of interest" description="Disordered" evidence="1">
    <location>
        <begin position="28"/>
        <end position="60"/>
    </location>
</feature>